<dbReference type="Proteomes" id="UP001303946">
    <property type="component" value="Chromosome"/>
</dbReference>
<keyword evidence="1" id="KW-0472">Membrane</keyword>
<protein>
    <submittedName>
        <fullName evidence="2">Uncharacterized protein</fullName>
    </submittedName>
</protein>
<accession>A0ABZ0CXE2</accession>
<keyword evidence="3" id="KW-1185">Reference proteome</keyword>
<evidence type="ECO:0000313" key="2">
    <source>
        <dbReference type="EMBL" id="WOB09578.1"/>
    </source>
</evidence>
<keyword evidence="1" id="KW-0812">Transmembrane</keyword>
<dbReference type="RefSeq" id="WP_316702526.1">
    <property type="nucleotide sequence ID" value="NZ_CP136336.1"/>
</dbReference>
<name>A0ABZ0CXE2_9BURK</name>
<evidence type="ECO:0000256" key="1">
    <source>
        <dbReference type="SAM" id="Phobius"/>
    </source>
</evidence>
<keyword evidence="1" id="KW-1133">Transmembrane helix</keyword>
<reference evidence="2 3" key="1">
    <citation type="submission" date="2023-10" db="EMBL/GenBank/DDBJ databases">
        <title>Bacteria for the degradation of biodegradable plastic PBAT(Polybutylene adipate terephthalate).</title>
        <authorList>
            <person name="Weon H.-Y."/>
            <person name="Yeon J."/>
        </authorList>
    </citation>
    <scope>NUCLEOTIDE SEQUENCE [LARGE SCALE GENOMIC DNA]</scope>
    <source>
        <strain evidence="2 3">SBD 7-3</strain>
    </source>
</reference>
<organism evidence="2 3">
    <name type="scientific">Piscinibacter gummiphilus</name>
    <dbReference type="NCBI Taxonomy" id="946333"/>
    <lineage>
        <taxon>Bacteria</taxon>
        <taxon>Pseudomonadati</taxon>
        <taxon>Pseudomonadota</taxon>
        <taxon>Betaproteobacteria</taxon>
        <taxon>Burkholderiales</taxon>
        <taxon>Sphaerotilaceae</taxon>
        <taxon>Piscinibacter</taxon>
    </lineage>
</organism>
<gene>
    <name evidence="2" type="ORF">RXV79_05825</name>
</gene>
<dbReference type="EMBL" id="CP136336">
    <property type="protein sequence ID" value="WOB09578.1"/>
    <property type="molecule type" value="Genomic_DNA"/>
</dbReference>
<sequence length="63" mass="7307">MHSLIRFLAIALPWLFFLVGMDVLLDTRSSGEFVFVPNRLFYLLLPVYAGVVVAVFRFTRKQD</sequence>
<evidence type="ECO:0000313" key="3">
    <source>
        <dbReference type="Proteomes" id="UP001303946"/>
    </source>
</evidence>
<feature type="transmembrane region" description="Helical" evidence="1">
    <location>
        <begin position="41"/>
        <end position="59"/>
    </location>
</feature>
<proteinExistence type="predicted"/>